<feature type="domain" description="HTH cro/C1-type" evidence="1">
    <location>
        <begin position="14"/>
        <end position="68"/>
    </location>
</feature>
<organism evidence="2 3">
    <name type="scientific">Anaerobacillus arseniciselenatis</name>
    <dbReference type="NCBI Taxonomy" id="85682"/>
    <lineage>
        <taxon>Bacteria</taxon>
        <taxon>Bacillati</taxon>
        <taxon>Bacillota</taxon>
        <taxon>Bacilli</taxon>
        <taxon>Bacillales</taxon>
        <taxon>Bacillaceae</taxon>
        <taxon>Anaerobacillus</taxon>
    </lineage>
</organism>
<dbReference type="Proteomes" id="UP000180098">
    <property type="component" value="Unassembled WGS sequence"/>
</dbReference>
<name>A0A1S2LSP0_9BACI</name>
<evidence type="ECO:0000313" key="3">
    <source>
        <dbReference type="Proteomes" id="UP000180098"/>
    </source>
</evidence>
<comment type="caution">
    <text evidence="2">The sequence shown here is derived from an EMBL/GenBank/DDBJ whole genome shotgun (WGS) entry which is preliminary data.</text>
</comment>
<dbReference type="SUPFAM" id="SSF47413">
    <property type="entry name" value="lambda repressor-like DNA-binding domains"/>
    <property type="match status" value="1"/>
</dbReference>
<evidence type="ECO:0000259" key="1">
    <source>
        <dbReference type="PROSITE" id="PS50943"/>
    </source>
</evidence>
<dbReference type="EMBL" id="MLQQ01000001">
    <property type="protein sequence ID" value="OIJ15531.1"/>
    <property type="molecule type" value="Genomic_DNA"/>
</dbReference>
<dbReference type="InterPro" id="IPR010982">
    <property type="entry name" value="Lambda_DNA-bd_dom_sf"/>
</dbReference>
<sequence length="153" mass="17809">MDKDKLIELVSKKMKLIRTEYGYTQDKMADILGVSKKTLVQIEKERTQASWSNVIAVCVLFRHSEVLQAALSSDPIEIVETIAHDRVSSPKQKTLGGKVWWKEVLKKDGYRIQQNLVSQHFRIVDNEDYRWFSSFNKEETIARLEELSLKNSH</sequence>
<reference evidence="2 3" key="1">
    <citation type="submission" date="2016-10" db="EMBL/GenBank/DDBJ databases">
        <title>Draft genome sequences of four alkaliphilic bacteria belonging to the Anaerobacillus genus.</title>
        <authorList>
            <person name="Bassil N.M."/>
            <person name="Lloyd J.R."/>
        </authorList>
    </citation>
    <scope>NUCLEOTIDE SEQUENCE [LARGE SCALE GENOMIC DNA]</scope>
    <source>
        <strain evidence="2 3">DSM 15340</strain>
    </source>
</reference>
<gene>
    <name evidence="2" type="ORF">BKP35_00620</name>
</gene>
<dbReference type="GO" id="GO:0003677">
    <property type="term" value="F:DNA binding"/>
    <property type="evidence" value="ECO:0007669"/>
    <property type="project" value="InterPro"/>
</dbReference>
<dbReference type="CDD" id="cd00093">
    <property type="entry name" value="HTH_XRE"/>
    <property type="match status" value="1"/>
</dbReference>
<dbReference type="PROSITE" id="PS50943">
    <property type="entry name" value="HTH_CROC1"/>
    <property type="match status" value="1"/>
</dbReference>
<proteinExistence type="predicted"/>
<dbReference type="RefSeq" id="WP_071311456.1">
    <property type="nucleotide sequence ID" value="NZ_MLQQ01000001.1"/>
</dbReference>
<accession>A0A1S2LSP0</accession>
<dbReference type="Pfam" id="PF01381">
    <property type="entry name" value="HTH_3"/>
    <property type="match status" value="1"/>
</dbReference>
<dbReference type="SMART" id="SM00530">
    <property type="entry name" value="HTH_XRE"/>
    <property type="match status" value="1"/>
</dbReference>
<evidence type="ECO:0000313" key="2">
    <source>
        <dbReference type="EMBL" id="OIJ15531.1"/>
    </source>
</evidence>
<dbReference type="Gene3D" id="1.10.260.40">
    <property type="entry name" value="lambda repressor-like DNA-binding domains"/>
    <property type="match status" value="1"/>
</dbReference>
<dbReference type="OrthoDB" id="1796720at2"/>
<dbReference type="AlphaFoldDB" id="A0A1S2LSP0"/>
<keyword evidence="3" id="KW-1185">Reference proteome</keyword>
<dbReference type="InterPro" id="IPR001387">
    <property type="entry name" value="Cro/C1-type_HTH"/>
</dbReference>
<protein>
    <submittedName>
        <fullName evidence="2">Transcriptional regulator</fullName>
    </submittedName>
</protein>